<dbReference type="Gene3D" id="1.20.120.20">
    <property type="entry name" value="Apolipoprotein"/>
    <property type="match status" value="1"/>
</dbReference>
<evidence type="ECO:0000256" key="5">
    <source>
        <dbReference type="ARBA" id="ARBA00023049"/>
    </source>
</evidence>
<evidence type="ECO:0000313" key="12">
    <source>
        <dbReference type="Proteomes" id="UP001597519"/>
    </source>
</evidence>
<accession>A0ABW5WTB8</accession>
<keyword evidence="8" id="KW-0812">Transmembrane</keyword>
<organism evidence="11 12">
    <name type="scientific">Corticicoccus populi</name>
    <dbReference type="NCBI Taxonomy" id="1812821"/>
    <lineage>
        <taxon>Bacteria</taxon>
        <taxon>Bacillati</taxon>
        <taxon>Bacillota</taxon>
        <taxon>Bacilli</taxon>
        <taxon>Bacillales</taxon>
        <taxon>Staphylococcaceae</taxon>
        <taxon>Corticicoccus</taxon>
    </lineage>
</organism>
<evidence type="ECO:0000256" key="1">
    <source>
        <dbReference type="ARBA" id="ARBA00001667"/>
    </source>
</evidence>
<dbReference type="CDD" id="cd12797">
    <property type="entry name" value="M23_peptidase"/>
    <property type="match status" value="1"/>
</dbReference>
<dbReference type="NCBIfam" id="TIGR02675">
    <property type="entry name" value="tape_meas_nterm"/>
    <property type="match status" value="1"/>
</dbReference>
<feature type="region of interest" description="Disordered" evidence="7">
    <location>
        <begin position="1386"/>
        <end position="1406"/>
    </location>
</feature>
<evidence type="ECO:0000256" key="3">
    <source>
        <dbReference type="ARBA" id="ARBA00006646"/>
    </source>
</evidence>
<dbReference type="SUPFAM" id="SSF58113">
    <property type="entry name" value="Apolipoprotein A-I"/>
    <property type="match status" value="1"/>
</dbReference>
<evidence type="ECO:0000256" key="4">
    <source>
        <dbReference type="ARBA" id="ARBA00012322"/>
    </source>
</evidence>
<dbReference type="PANTHER" id="PTHR37813">
    <property type="entry name" value="FELS-2 PROPHAGE PROTEIN"/>
    <property type="match status" value="1"/>
</dbReference>
<dbReference type="Pfam" id="PF20155">
    <property type="entry name" value="TMP_3"/>
    <property type="match status" value="1"/>
</dbReference>
<evidence type="ECO:0000313" key="11">
    <source>
        <dbReference type="EMBL" id="MFD2829238.1"/>
    </source>
</evidence>
<dbReference type="SUPFAM" id="SSF51261">
    <property type="entry name" value="Duplicated hybrid motif"/>
    <property type="match status" value="1"/>
</dbReference>
<dbReference type="PANTHER" id="PTHR37813:SF1">
    <property type="entry name" value="FELS-2 PROPHAGE PROTEIN"/>
    <property type="match status" value="1"/>
</dbReference>
<feature type="domain" description="Tape measure protein N-terminal" evidence="10">
    <location>
        <begin position="211"/>
        <end position="374"/>
    </location>
</feature>
<feature type="transmembrane region" description="Helical" evidence="8">
    <location>
        <begin position="501"/>
        <end position="523"/>
    </location>
</feature>
<dbReference type="InterPro" id="IPR013491">
    <property type="entry name" value="Tape_meas_N"/>
</dbReference>
<feature type="transmembrane region" description="Helical" evidence="8">
    <location>
        <begin position="679"/>
        <end position="700"/>
    </location>
</feature>
<feature type="coiled-coil region" evidence="6">
    <location>
        <begin position="97"/>
        <end position="148"/>
    </location>
</feature>
<feature type="compositionally biased region" description="Polar residues" evidence="7">
    <location>
        <begin position="1105"/>
        <end position="1114"/>
    </location>
</feature>
<dbReference type="Gene3D" id="2.70.70.10">
    <property type="entry name" value="Glucose Permease (Domain IIA)"/>
    <property type="match status" value="1"/>
</dbReference>
<comment type="similarity">
    <text evidence="3">Belongs to the peptidase M23B family.</text>
</comment>
<evidence type="ECO:0000259" key="9">
    <source>
        <dbReference type="Pfam" id="PF01551"/>
    </source>
</evidence>
<keyword evidence="5" id="KW-0645">Protease</keyword>
<protein>
    <recommendedName>
        <fullName evidence="4">lysostaphin</fullName>
        <ecNumber evidence="4">3.4.24.75</ecNumber>
    </recommendedName>
</protein>
<evidence type="ECO:0000256" key="2">
    <source>
        <dbReference type="ARBA" id="ARBA00001947"/>
    </source>
</evidence>
<feature type="transmembrane region" description="Helical" evidence="8">
    <location>
        <begin position="445"/>
        <end position="470"/>
    </location>
</feature>
<evidence type="ECO:0000256" key="8">
    <source>
        <dbReference type="SAM" id="Phobius"/>
    </source>
</evidence>
<gene>
    <name evidence="11" type="ORF">ACFSX4_02085</name>
</gene>
<proteinExistence type="inferred from homology"/>
<feature type="transmembrane region" description="Helical" evidence="8">
    <location>
        <begin position="650"/>
        <end position="673"/>
    </location>
</feature>
<evidence type="ECO:0000259" key="10">
    <source>
        <dbReference type="Pfam" id="PF20155"/>
    </source>
</evidence>
<keyword evidence="8" id="KW-0472">Membrane</keyword>
<feature type="region of interest" description="Disordered" evidence="7">
    <location>
        <begin position="1105"/>
        <end position="1129"/>
    </location>
</feature>
<dbReference type="RefSeq" id="WP_377771064.1">
    <property type="nucleotide sequence ID" value="NZ_JBHUOQ010000001.1"/>
</dbReference>
<name>A0ABW5WTB8_9STAP</name>
<keyword evidence="5" id="KW-0378">Hydrolase</keyword>
<keyword evidence="12" id="KW-1185">Reference proteome</keyword>
<dbReference type="Proteomes" id="UP001597519">
    <property type="component" value="Unassembled WGS sequence"/>
</dbReference>
<evidence type="ECO:0000256" key="7">
    <source>
        <dbReference type="SAM" id="MobiDB-lite"/>
    </source>
</evidence>
<comment type="caution">
    <text evidence="11">The sequence shown here is derived from an EMBL/GenBank/DDBJ whole genome shotgun (WGS) entry which is preliminary data.</text>
</comment>
<feature type="transmembrane region" description="Helical" evidence="8">
    <location>
        <begin position="712"/>
        <end position="730"/>
    </location>
</feature>
<dbReference type="EC" id="3.4.24.75" evidence="4"/>
<dbReference type="InterPro" id="IPR011055">
    <property type="entry name" value="Dup_hybrid_motif"/>
</dbReference>
<feature type="domain" description="M23ase beta-sheet core" evidence="9">
    <location>
        <begin position="1231"/>
        <end position="1320"/>
    </location>
</feature>
<reference evidence="12" key="1">
    <citation type="journal article" date="2019" name="Int. J. Syst. Evol. Microbiol.">
        <title>The Global Catalogue of Microorganisms (GCM) 10K type strain sequencing project: providing services to taxonomists for standard genome sequencing and annotation.</title>
        <authorList>
            <consortium name="The Broad Institute Genomics Platform"/>
            <consortium name="The Broad Institute Genome Sequencing Center for Infectious Disease"/>
            <person name="Wu L."/>
            <person name="Ma J."/>
        </authorList>
    </citation>
    <scope>NUCLEOTIDE SEQUENCE [LARGE SCALE GENOMIC DNA]</scope>
    <source>
        <strain evidence="12">KCTC 33575</strain>
    </source>
</reference>
<dbReference type="InterPro" id="IPR016047">
    <property type="entry name" value="M23ase_b-sheet_dom"/>
</dbReference>
<evidence type="ECO:0000256" key="6">
    <source>
        <dbReference type="SAM" id="Coils"/>
    </source>
</evidence>
<keyword evidence="6" id="KW-0175">Coiled coil</keyword>
<keyword evidence="8" id="KW-1133">Transmembrane helix</keyword>
<dbReference type="SUPFAM" id="SSF57997">
    <property type="entry name" value="Tropomyosin"/>
    <property type="match status" value="1"/>
</dbReference>
<dbReference type="Pfam" id="PF01551">
    <property type="entry name" value="Peptidase_M23"/>
    <property type="match status" value="1"/>
</dbReference>
<comment type="cofactor">
    <cofactor evidence="2">
        <name>Zn(2+)</name>
        <dbReference type="ChEBI" id="CHEBI:29105"/>
    </cofactor>
</comment>
<comment type="catalytic activity">
    <reaction evidence="1">
        <text>Hydrolysis of the -Gly-|-Gly- bond in the pentaglycine inter-peptide link joining staphylococcal cell wall peptidoglycans.</text>
        <dbReference type="EC" id="3.4.24.75"/>
    </reaction>
</comment>
<keyword evidence="5" id="KW-0482">Metalloprotease</keyword>
<dbReference type="EMBL" id="JBHUOQ010000001">
    <property type="protein sequence ID" value="MFD2829238.1"/>
    <property type="molecule type" value="Genomic_DNA"/>
</dbReference>
<sequence length="1477" mass="161477">MTQSLGKMSIAVGLNLSDLGSSSKVLKQQMRQVNSEMKVNASALKNSSSEADKLGSTLKGLEKKQKVQEALVDSAADAYEKMVEKHGEASDEARTYATRLNEEKAKLNDVKNAIENTKGELDDYTKKTAEAEEQQRQLNEELERQRKIADSPWTKLSQGMETYGNKLVSVGTGMKDFGGLLTKSITLPAIGAVTAIGGITAAFGWKRLVAIDSARAQLQGLGYDAEGVDRISSQVSDAIQGTITTMAEGTSIAAGALAAGVEEGAELEEYIKRVGNAAVGANRPVADMAQIFNRVQGGGRMMTMELNMIEDGMPGFAQAMAKHLGIGLEEFRKMVSEGKVSSEDFMTVMDDFAGGMAEAYAGTWEGMVANTKSNIGIIGQNLLSGVFEQSKESIGQFLELLRSDDLKNWASEAGEKLGTAFTQIVEKVKGAVEWFTKLETETQKLYGIFTLAAVAAGPLITVFGTILIFIGQVMKTLSPLFALIGKAGGLFKILGTAVGLLFTPVGLIVGAIAGLAAGFIIAYNNSDTFRQGVHNVIERVREGWEYIKEFGSGIKDLFTGSEENGMKILSALGVTDDNIQRILGLRDNVMSVKDKIIELKDNIVAQVQPALEGVMSFISDIGTRLKEMWNENASSIIPTVTNIGNIVSTVFNAILTVINFVMPAVSFIIKMVWENIKGVINGGLTFIDGLIKVFTGIFTGDFSKLWEGVKNIFFGGIQFVWNLFQLMFYGRIIKGVGTLVTSFSGLIRSLWTNVVKFFTSMSDSAILRVYYMRDWVVKTIRSLYETVVLRIMYMRDSVVKTVTSMRDRFTDLVRYLYIRVRDIFSTLRARVVDIVTNLRTRVTDLISNLRTRFTEIVTNLFNRVRDTFTRLRDRASDIMLAMRMRIADTISRLRDAVVNRVTNLRDRAVAGFNRLKDRASKMVKDLKDKVSKYFDDMVEGAKALPGKLGDGIKNFAYKAINGAITMGNSMIDKVANVVNKIIDGINSVTSKLGIKDNISHWNPTKISTVGSGGGRARGAAGAATARFSTGTNPNEQFIKNGAIAQNMFGMVGDKGDGNGSGTREIVQYPNGQAGLFDNNTELFLPKGTIIYNNKQTEQILNSMPQFSTGTNAGSGTDIKRPSQTRGAKKSGWGTFKDLLSNTWDYIKNPKKALEAIVANVAPSWGKMSGFALNMAKGGFNTIKDSALNFITKIFKDNEGGEVNGGSILNRAITARFGTYPPAIARQLGVSRHYGLDTAHKYEKLTSPVSGKVTRVWHDKFGGNAIQIKAGDLNWWFMHMQSIARKVGDAVKAGKTNLGVTGNTGLRTTGYHLHSQAMKGGIGNAYAIDPLPLLRKAQKFATGGLVGNGFYHLGEEGYKEFIISTDPKRRADSEKLLALASKTIQKNNGNLRPNQLPNISGGSNNNQTKHEVKELKSMVEELMESNKNQNKMIELLTQLVNKPDMVAVYNENQLARDLQPAMSKRMNITSDRNARFNV</sequence>